<reference evidence="1" key="1">
    <citation type="submission" date="2013-05" db="EMBL/GenBank/DDBJ databases">
        <authorList>
            <person name="Yim A.K.Y."/>
            <person name="Chan T.F."/>
            <person name="Ji K.M."/>
            <person name="Liu X.Y."/>
            <person name="Zhou J.W."/>
            <person name="Li R.Q."/>
            <person name="Yang K.Y."/>
            <person name="Li J."/>
            <person name="Li M."/>
            <person name="Law P.T.W."/>
            <person name="Wu Y.L."/>
            <person name="Cai Z.L."/>
            <person name="Qin H."/>
            <person name="Bao Y."/>
            <person name="Leung R.K.K."/>
            <person name="Ng P.K.S."/>
            <person name="Zou J."/>
            <person name="Zhong X.J."/>
            <person name="Ran P.X."/>
            <person name="Zhong N.S."/>
            <person name="Liu Z.G."/>
            <person name="Tsui S.K.W."/>
        </authorList>
    </citation>
    <scope>NUCLEOTIDE SEQUENCE</scope>
    <source>
        <strain evidence="1">Derf</strain>
        <tissue evidence="1">Whole organism</tissue>
    </source>
</reference>
<dbReference type="EMBL" id="ASGP02000001">
    <property type="protein sequence ID" value="KAH9528030.1"/>
    <property type="molecule type" value="Genomic_DNA"/>
</dbReference>
<reference evidence="1" key="2">
    <citation type="journal article" date="2022" name="Res Sq">
        <title>Comparative Genomics Reveals Insights into the Divergent Evolution of Astigmatic Mites and Household Pest Adaptations.</title>
        <authorList>
            <person name="Xiong Q."/>
            <person name="Wan A.T.-Y."/>
            <person name="Liu X.-Y."/>
            <person name="Fung C.S.-H."/>
            <person name="Xiao X."/>
            <person name="Malainual N."/>
            <person name="Hou J."/>
            <person name="Wang L."/>
            <person name="Wang M."/>
            <person name="Yang K."/>
            <person name="Cui Y."/>
            <person name="Leung E."/>
            <person name="Nong W."/>
            <person name="Shin S.-K."/>
            <person name="Au S."/>
            <person name="Jeong K.Y."/>
            <person name="Chew F.T."/>
            <person name="Hui J."/>
            <person name="Leung T.F."/>
            <person name="Tungtrongchitr A."/>
            <person name="Zhong N."/>
            <person name="Liu Z."/>
            <person name="Tsui S."/>
        </authorList>
    </citation>
    <scope>NUCLEOTIDE SEQUENCE</scope>
    <source>
        <strain evidence="1">Derf</strain>
        <tissue evidence="1">Whole organism</tissue>
    </source>
</reference>
<comment type="caution">
    <text evidence="1">The sequence shown here is derived from an EMBL/GenBank/DDBJ whole genome shotgun (WGS) entry which is preliminary data.</text>
</comment>
<proteinExistence type="predicted"/>
<dbReference type="AlphaFoldDB" id="A0A922IDG8"/>
<evidence type="ECO:0000313" key="1">
    <source>
        <dbReference type="EMBL" id="KAH9528030.1"/>
    </source>
</evidence>
<evidence type="ECO:0000313" key="2">
    <source>
        <dbReference type="Proteomes" id="UP000790347"/>
    </source>
</evidence>
<name>A0A922IDG8_DERFA</name>
<organism evidence="1 2">
    <name type="scientific">Dermatophagoides farinae</name>
    <name type="common">American house dust mite</name>
    <dbReference type="NCBI Taxonomy" id="6954"/>
    <lineage>
        <taxon>Eukaryota</taxon>
        <taxon>Metazoa</taxon>
        <taxon>Ecdysozoa</taxon>
        <taxon>Arthropoda</taxon>
        <taxon>Chelicerata</taxon>
        <taxon>Arachnida</taxon>
        <taxon>Acari</taxon>
        <taxon>Acariformes</taxon>
        <taxon>Sarcoptiformes</taxon>
        <taxon>Astigmata</taxon>
        <taxon>Psoroptidia</taxon>
        <taxon>Analgoidea</taxon>
        <taxon>Pyroglyphidae</taxon>
        <taxon>Dermatophagoidinae</taxon>
        <taxon>Dermatophagoides</taxon>
    </lineage>
</organism>
<protein>
    <submittedName>
        <fullName evidence="1">Uncharacterized protein</fullName>
    </submittedName>
</protein>
<accession>A0A922IDG8</accession>
<sequence length="67" mass="8213">MNCILLELKSKFIELFHGIRKKNMQLLNIENINMMIVRFESILRNLTRKKTKPRDESIFYYICKNYN</sequence>
<keyword evidence="2" id="KW-1185">Reference proteome</keyword>
<dbReference type="Proteomes" id="UP000790347">
    <property type="component" value="Unassembled WGS sequence"/>
</dbReference>
<gene>
    <name evidence="1" type="ORF">DERF_002004</name>
</gene>